<protein>
    <submittedName>
        <fullName evidence="2">Uncharacterized protein</fullName>
    </submittedName>
</protein>
<feature type="transmembrane region" description="Helical" evidence="1">
    <location>
        <begin position="126"/>
        <end position="147"/>
    </location>
</feature>
<dbReference type="RefSeq" id="WP_073226503.1">
    <property type="nucleotide sequence ID" value="NZ_FQUQ01000001.1"/>
</dbReference>
<name>A0A1M4TSQ6_9SPHI</name>
<dbReference type="EMBL" id="FQUQ01000001">
    <property type="protein sequence ID" value="SHE47483.1"/>
    <property type="molecule type" value="Genomic_DNA"/>
</dbReference>
<evidence type="ECO:0000313" key="2">
    <source>
        <dbReference type="EMBL" id="SHE47483.1"/>
    </source>
</evidence>
<feature type="transmembrane region" description="Helical" evidence="1">
    <location>
        <begin position="154"/>
        <end position="171"/>
    </location>
</feature>
<keyword evidence="1" id="KW-0812">Transmembrane</keyword>
<accession>A0A1M4TSQ6</accession>
<evidence type="ECO:0000313" key="3">
    <source>
        <dbReference type="Proteomes" id="UP000184287"/>
    </source>
</evidence>
<dbReference type="Proteomes" id="UP000184287">
    <property type="component" value="Unassembled WGS sequence"/>
</dbReference>
<dbReference type="OrthoDB" id="1258521at2"/>
<evidence type="ECO:0000256" key="1">
    <source>
        <dbReference type="SAM" id="Phobius"/>
    </source>
</evidence>
<gene>
    <name evidence="2" type="ORF">SAMN04488522_101305</name>
</gene>
<dbReference type="AlphaFoldDB" id="A0A1M4TSQ6"/>
<sequence length="172" mass="20425">MTTRITFNHFTLILTLFFWLYIPFKVINLYQSLVPRKGFIESVEKSGNRIPSYYFKLKNDNNTYVNNGNGTLSLFKQEPKPNLHCTFSTSPDEVNLSQIPTEIFYIGLNEQNKLIDCYYYVVRKGLFTHLTTILFSFILIVLNIIAYNRSKKKLYWYCFVICLLQFFLFMLL</sequence>
<keyword evidence="3" id="KW-1185">Reference proteome</keyword>
<organism evidence="2 3">
    <name type="scientific">Pedobacter caeni</name>
    <dbReference type="NCBI Taxonomy" id="288992"/>
    <lineage>
        <taxon>Bacteria</taxon>
        <taxon>Pseudomonadati</taxon>
        <taxon>Bacteroidota</taxon>
        <taxon>Sphingobacteriia</taxon>
        <taxon>Sphingobacteriales</taxon>
        <taxon>Sphingobacteriaceae</taxon>
        <taxon>Pedobacter</taxon>
    </lineage>
</organism>
<keyword evidence="1" id="KW-0472">Membrane</keyword>
<proteinExistence type="predicted"/>
<keyword evidence="1" id="KW-1133">Transmembrane helix</keyword>
<reference evidence="3" key="1">
    <citation type="submission" date="2016-11" db="EMBL/GenBank/DDBJ databases">
        <authorList>
            <person name="Varghese N."/>
            <person name="Submissions S."/>
        </authorList>
    </citation>
    <scope>NUCLEOTIDE SEQUENCE [LARGE SCALE GENOMIC DNA]</scope>
    <source>
        <strain evidence="3">DSM 16990</strain>
    </source>
</reference>
<feature type="transmembrane region" description="Helical" evidence="1">
    <location>
        <begin position="7"/>
        <end position="24"/>
    </location>
</feature>
<dbReference type="STRING" id="288992.SAMN04488522_101305"/>